<comment type="caution">
    <text evidence="1">The sequence shown here is derived from an EMBL/GenBank/DDBJ whole genome shotgun (WGS) entry which is preliminary data.</text>
</comment>
<gene>
    <name evidence="1" type="ORF">GIL414_LOCUS58491</name>
</gene>
<sequence length="589" mass="69983">DDSDDENEQTEYTFEQFRYELMKSILNDRVLTDIINENILNSYSNDLVRTFCTIVEKNFDDNFILCQKTIEFVSRWLLLVDDNDQQSLSECSNRHIWLLAHAYTSFEYDQNDLFSLYSACRIMDRLDSAQSCYDRLLYNNHITTRSEVRETLFRFMFDYLWKNLCEFCSKNDTNDEWIHIYTFISKYYPSDKVLQRTQLIEIKEQIEFMNLAYLILINDTTPEPKNLISSLLNDIHIVHINNNNNIFRNQSKSVYLKLLPTIIDYIQSYLENRNAQNSTLMIDLQQWIVSMLKSCTESCKEEIGNLFIGLNKSSYRLSLPMKQLLFDKLANLYLEYVRQNRPTTDAWDRLSLPMKQLLFDKLANLYLEYVRQNRPTTDAWDRLKTLLPLTIESLDDENVFNEYQLPYHPSIITDDNNQRQPLIDLFFFYVQRYFHDETIKCNFVNKIMQANLPNTKIKYPKLATEIFKKLKDYFLVRLTALLLCQTDVSPDDQRIISRITMAIINGYLLIDRTAIQLTQHLQIFLSTIISKRSWSYLFNLLKSDHIQRLNSQWANTLCGLLEMTKTTENNKYIQLCHKIQFTLSSNNAS</sequence>
<proteinExistence type="predicted"/>
<name>A0A8S3DLT2_9BILA</name>
<organism evidence="1 2">
    <name type="scientific">Rotaria magnacalcarata</name>
    <dbReference type="NCBI Taxonomy" id="392030"/>
    <lineage>
        <taxon>Eukaryota</taxon>
        <taxon>Metazoa</taxon>
        <taxon>Spiralia</taxon>
        <taxon>Gnathifera</taxon>
        <taxon>Rotifera</taxon>
        <taxon>Eurotatoria</taxon>
        <taxon>Bdelloidea</taxon>
        <taxon>Philodinida</taxon>
        <taxon>Philodinidae</taxon>
        <taxon>Rotaria</taxon>
    </lineage>
</organism>
<feature type="non-terminal residue" evidence="1">
    <location>
        <position position="589"/>
    </location>
</feature>
<dbReference type="EMBL" id="CAJOBJ010216470">
    <property type="protein sequence ID" value="CAF5023175.1"/>
    <property type="molecule type" value="Genomic_DNA"/>
</dbReference>
<reference evidence="1" key="1">
    <citation type="submission" date="2021-02" db="EMBL/GenBank/DDBJ databases">
        <authorList>
            <person name="Nowell W R."/>
        </authorList>
    </citation>
    <scope>NUCLEOTIDE SEQUENCE</scope>
</reference>
<protein>
    <submittedName>
        <fullName evidence="1">Uncharacterized protein</fullName>
    </submittedName>
</protein>
<evidence type="ECO:0000313" key="2">
    <source>
        <dbReference type="Proteomes" id="UP000681720"/>
    </source>
</evidence>
<accession>A0A8S3DLT2</accession>
<dbReference type="AlphaFoldDB" id="A0A8S3DLT2"/>
<evidence type="ECO:0000313" key="1">
    <source>
        <dbReference type="EMBL" id="CAF5023175.1"/>
    </source>
</evidence>
<feature type="non-terminal residue" evidence="1">
    <location>
        <position position="1"/>
    </location>
</feature>
<dbReference type="Proteomes" id="UP000681720">
    <property type="component" value="Unassembled WGS sequence"/>
</dbReference>